<proteinExistence type="predicted"/>
<dbReference type="GeneID" id="96778025"/>
<comment type="caution">
    <text evidence="2">The sequence shown here is derived from an EMBL/GenBank/DDBJ whole genome shotgun (WGS) entry which is preliminary data.</text>
</comment>
<dbReference type="RefSeq" id="WP_154406270.1">
    <property type="nucleotide sequence ID" value="NZ_VUNR01000005.1"/>
</dbReference>
<reference evidence="2 3" key="1">
    <citation type="submission" date="2019-08" db="EMBL/GenBank/DDBJ databases">
        <title>In-depth cultivation of the pig gut microbiome towards novel bacterial diversity and tailored functional studies.</title>
        <authorList>
            <person name="Wylensek D."/>
            <person name="Hitch T.C.A."/>
            <person name="Clavel T."/>
        </authorList>
    </citation>
    <scope>NUCLEOTIDE SEQUENCE [LARGE SCALE GENOMIC DNA]</scope>
    <source>
        <strain evidence="2 3">WCA-693-APC-5D-A</strain>
    </source>
</reference>
<dbReference type="Proteomes" id="UP000433181">
    <property type="component" value="Unassembled WGS sequence"/>
</dbReference>
<feature type="domain" description="HTH cro/C1-type" evidence="1">
    <location>
        <begin position="31"/>
        <end position="64"/>
    </location>
</feature>
<dbReference type="SUPFAM" id="SSF47413">
    <property type="entry name" value="lambda repressor-like DNA-binding domains"/>
    <property type="match status" value="1"/>
</dbReference>
<protein>
    <submittedName>
        <fullName evidence="2">Helix-turn-helix transcriptional regulator</fullName>
    </submittedName>
</protein>
<dbReference type="AlphaFoldDB" id="A0A6I2UG05"/>
<name>A0A6I2UG05_9FIRM</name>
<dbReference type="InterPro" id="IPR001387">
    <property type="entry name" value="Cro/C1-type_HTH"/>
</dbReference>
<evidence type="ECO:0000313" key="2">
    <source>
        <dbReference type="EMBL" id="MSU08111.1"/>
    </source>
</evidence>
<dbReference type="SMART" id="SM00530">
    <property type="entry name" value="HTH_XRE"/>
    <property type="match status" value="1"/>
</dbReference>
<dbReference type="GO" id="GO:0003677">
    <property type="term" value="F:DNA binding"/>
    <property type="evidence" value="ECO:0007669"/>
    <property type="project" value="InterPro"/>
</dbReference>
<evidence type="ECO:0000313" key="3">
    <source>
        <dbReference type="Proteomes" id="UP000433181"/>
    </source>
</evidence>
<keyword evidence="3" id="KW-1185">Reference proteome</keyword>
<gene>
    <name evidence="2" type="ORF">FYJ84_03780</name>
</gene>
<dbReference type="PROSITE" id="PS50943">
    <property type="entry name" value="HTH_CROC1"/>
    <property type="match status" value="1"/>
</dbReference>
<dbReference type="Gene3D" id="1.10.260.40">
    <property type="entry name" value="lambda repressor-like DNA-binding domains"/>
    <property type="match status" value="1"/>
</dbReference>
<evidence type="ECO:0000259" key="1">
    <source>
        <dbReference type="PROSITE" id="PS50943"/>
    </source>
</evidence>
<organism evidence="2 3">
    <name type="scientific">Anaerovibrio slackiae</name>
    <dbReference type="NCBI Taxonomy" id="2652309"/>
    <lineage>
        <taxon>Bacteria</taxon>
        <taxon>Bacillati</taxon>
        <taxon>Bacillota</taxon>
        <taxon>Negativicutes</taxon>
        <taxon>Selenomonadales</taxon>
        <taxon>Selenomonadaceae</taxon>
        <taxon>Anaerovibrio</taxon>
    </lineage>
</organism>
<sequence length="138" mass="16082">MTRFRALRLKSGLSQTEFRRQYNERYNRSYTAAAISQIEHGKRMPELGALRDFADFYGVSVDYLLGQKGDEQDEQAEEAAGRQISAKLKNLVEQLPKENQAGMDDEVKENIGILRNLLHQSLILARRVERDEKSWFRY</sequence>
<dbReference type="CDD" id="cd00093">
    <property type="entry name" value="HTH_XRE"/>
    <property type="match status" value="1"/>
</dbReference>
<dbReference type="InterPro" id="IPR010982">
    <property type="entry name" value="Lambda_DNA-bd_dom_sf"/>
</dbReference>
<accession>A0A6I2UG05</accession>
<dbReference type="Pfam" id="PF13560">
    <property type="entry name" value="HTH_31"/>
    <property type="match status" value="1"/>
</dbReference>
<dbReference type="EMBL" id="VUNR01000005">
    <property type="protein sequence ID" value="MSU08111.1"/>
    <property type="molecule type" value="Genomic_DNA"/>
</dbReference>